<dbReference type="OrthoDB" id="2582440at2"/>
<evidence type="ECO:0000313" key="3">
    <source>
        <dbReference type="Proteomes" id="UP000199448"/>
    </source>
</evidence>
<reference evidence="2 3" key="1">
    <citation type="submission" date="2016-10" db="EMBL/GenBank/DDBJ databases">
        <authorList>
            <person name="de Groot N.N."/>
        </authorList>
    </citation>
    <scope>NUCLEOTIDE SEQUENCE [LARGE SCALE GENOMIC DNA]</scope>
    <source>
        <strain evidence="2 3">DSM 23553</strain>
    </source>
</reference>
<accession>A0A1H5MA13</accession>
<dbReference type="EMBL" id="FNUG01000002">
    <property type="protein sequence ID" value="SEE86003.1"/>
    <property type="molecule type" value="Genomic_DNA"/>
</dbReference>
<gene>
    <name evidence="2" type="ORF">SAMN04488034_102626</name>
</gene>
<feature type="chain" id="PRO_5011782886" evidence="1">
    <location>
        <begin position="20"/>
        <end position="610"/>
    </location>
</feature>
<evidence type="ECO:0000256" key="1">
    <source>
        <dbReference type="SAM" id="SignalP"/>
    </source>
</evidence>
<evidence type="ECO:0000313" key="2">
    <source>
        <dbReference type="EMBL" id="SEE86003.1"/>
    </source>
</evidence>
<dbReference type="RefSeq" id="WP_093112913.1">
    <property type="nucleotide sequence ID" value="NZ_FNGG01000002.1"/>
</dbReference>
<dbReference type="AlphaFoldDB" id="A0A1H5MA13"/>
<dbReference type="STRING" id="390640.SAMN04488034_102626"/>
<keyword evidence="3" id="KW-1185">Reference proteome</keyword>
<name>A0A1H5MA13_9FLAO</name>
<feature type="signal peptide" evidence="1">
    <location>
        <begin position="1"/>
        <end position="19"/>
    </location>
</feature>
<sequence length="610" mass="67640">MRRFLPLTAVLFISHLCTAQFFVGPSAKKEDHFVYVKNAVLFVADNIHLNKNHSSETEASLYLRKEGQLIQGKEQKTPNTGNGELSVFQTGTAGAYDYDYWAAPVGNSADKNGLFGIGMFHQPQTLTFSKQASHTSGLNGSSNPLNISNRWIYTFSGINYYGWHFVGEETTIKPGYGFSMKGVQGSDATMVDDLPNNPGNAQRYDLRGRPNSGNIEVPIAAEEIVLVGNPYPSGMDLSLFLLENSGSGSLNTSCHGVIERKNATTGIAYFWDSQENGSSHYLEDYIGGYGTFSPVAPCTSGIYEPPIFKSYGSVENSTNEKGKNYDRRFLPVGQGFMVIGAGDENVVFKNAHRVFSPTANSATNKSTNRQQSAKIEVPQVKLQVEINGEYVRGLTLGFWNDASAGTDPGMDAAAYDLAPADVGWLQGEESYVIDVRPFDPEEEIPFFLKVDHENATLKFSAARTKDLQNKNLYILDSQSNTYHSILEDTYEVELPTGNHNNRFMLAFRAKIANAESPVELLLNEEEETVFSIFQNNRLGELEIISDSFSPVRSVALYDLQGKRIFFRTSFGNRRSISISTQHMANALYIVEVTDMRNVRKTKKIAVINPR</sequence>
<keyword evidence="1" id="KW-0732">Signal</keyword>
<protein>
    <submittedName>
        <fullName evidence="2">Por secretion system C-terminal sorting domain-containing protein</fullName>
    </submittedName>
</protein>
<organism evidence="2 3">
    <name type="scientific">Salinimicrobium catena</name>
    <dbReference type="NCBI Taxonomy" id="390640"/>
    <lineage>
        <taxon>Bacteria</taxon>
        <taxon>Pseudomonadati</taxon>
        <taxon>Bacteroidota</taxon>
        <taxon>Flavobacteriia</taxon>
        <taxon>Flavobacteriales</taxon>
        <taxon>Flavobacteriaceae</taxon>
        <taxon>Salinimicrobium</taxon>
    </lineage>
</organism>
<proteinExistence type="predicted"/>
<dbReference type="Proteomes" id="UP000199448">
    <property type="component" value="Unassembled WGS sequence"/>
</dbReference>